<evidence type="ECO:0000256" key="1">
    <source>
        <dbReference type="ARBA" id="ARBA00001947"/>
    </source>
</evidence>
<dbReference type="SUPFAM" id="SSF51338">
    <property type="entry name" value="Composite domain of metallo-dependent hydrolases"/>
    <property type="match status" value="1"/>
</dbReference>
<dbReference type="PANTHER" id="PTHR43668">
    <property type="entry name" value="ALLANTOINASE"/>
    <property type="match status" value="1"/>
</dbReference>
<dbReference type="PANTHER" id="PTHR43668:SF2">
    <property type="entry name" value="ALLANTOINASE"/>
    <property type="match status" value="1"/>
</dbReference>
<reference evidence="8" key="1">
    <citation type="journal article" date="2019" name="Int. J. Syst. Evol. Microbiol.">
        <title>The Global Catalogue of Microorganisms (GCM) 10K type strain sequencing project: providing services to taxonomists for standard genome sequencing and annotation.</title>
        <authorList>
            <consortium name="The Broad Institute Genomics Platform"/>
            <consortium name="The Broad Institute Genome Sequencing Center for Infectious Disease"/>
            <person name="Wu L."/>
            <person name="Ma J."/>
        </authorList>
    </citation>
    <scope>NUCLEOTIDE SEQUENCE [LARGE SCALE GENOMIC DNA]</scope>
    <source>
        <strain evidence="8">JCM 11574</strain>
    </source>
</reference>
<dbReference type="InterPro" id="IPR011059">
    <property type="entry name" value="Metal-dep_hydrolase_composite"/>
</dbReference>
<evidence type="ECO:0000313" key="7">
    <source>
        <dbReference type="EMBL" id="GAA2770998.1"/>
    </source>
</evidence>
<dbReference type="Proteomes" id="UP001500893">
    <property type="component" value="Unassembled WGS sequence"/>
</dbReference>
<dbReference type="InterPro" id="IPR050138">
    <property type="entry name" value="DHOase/Allantoinase_Hydrolase"/>
</dbReference>
<keyword evidence="8" id="KW-1185">Reference proteome</keyword>
<evidence type="ECO:0000256" key="4">
    <source>
        <dbReference type="ARBA" id="ARBA00022723"/>
    </source>
</evidence>
<dbReference type="EMBL" id="BAAAVM010000101">
    <property type="protein sequence ID" value="GAA2770998.1"/>
    <property type="molecule type" value="Genomic_DNA"/>
</dbReference>
<feature type="domain" description="Amidohydrolase-related" evidence="6">
    <location>
        <begin position="52"/>
        <end position="433"/>
    </location>
</feature>
<keyword evidence="5" id="KW-0378">Hydrolase</keyword>
<comment type="caution">
    <text evidence="7">The sequence shown here is derived from an EMBL/GenBank/DDBJ whole genome shotgun (WGS) entry which is preliminary data.</text>
</comment>
<comment type="similarity">
    <text evidence="3">Belongs to the metallo-dependent hydrolases superfamily. DHOase family. Class I DHOase subfamily.</text>
</comment>
<dbReference type="Gene3D" id="3.20.20.140">
    <property type="entry name" value="Metal-dependent hydrolases"/>
    <property type="match status" value="1"/>
</dbReference>
<dbReference type="InterPro" id="IPR032466">
    <property type="entry name" value="Metal_Hydrolase"/>
</dbReference>
<gene>
    <name evidence="7" type="ORF">GCM10010521_55660</name>
</gene>
<organism evidence="7 8">
    <name type="scientific">Streptomyces rameus</name>
    <dbReference type="NCBI Taxonomy" id="68261"/>
    <lineage>
        <taxon>Bacteria</taxon>
        <taxon>Bacillati</taxon>
        <taxon>Actinomycetota</taxon>
        <taxon>Actinomycetes</taxon>
        <taxon>Kitasatosporales</taxon>
        <taxon>Streptomycetaceae</taxon>
        <taxon>Streptomyces</taxon>
    </lineage>
</organism>
<protein>
    <submittedName>
        <fullName evidence="7">Dihydroorotase</fullName>
    </submittedName>
</protein>
<name>A0ABP6HE91_9ACTN</name>
<proteinExistence type="inferred from homology"/>
<evidence type="ECO:0000256" key="2">
    <source>
        <dbReference type="ARBA" id="ARBA00002368"/>
    </source>
</evidence>
<dbReference type="Pfam" id="PF01979">
    <property type="entry name" value="Amidohydro_1"/>
    <property type="match status" value="1"/>
</dbReference>
<evidence type="ECO:0000259" key="6">
    <source>
        <dbReference type="Pfam" id="PF01979"/>
    </source>
</evidence>
<keyword evidence="4" id="KW-0479">Metal-binding</keyword>
<dbReference type="Gene3D" id="2.30.40.10">
    <property type="entry name" value="Urease, subunit C, domain 1"/>
    <property type="match status" value="1"/>
</dbReference>
<comment type="function">
    <text evidence="2">Catalyzes the reversible cyclization of carbamoyl aspartate to dihydroorotate.</text>
</comment>
<evidence type="ECO:0000256" key="3">
    <source>
        <dbReference type="ARBA" id="ARBA00010286"/>
    </source>
</evidence>
<dbReference type="PROSITE" id="PS00483">
    <property type="entry name" value="DIHYDROOROTASE_2"/>
    <property type="match status" value="1"/>
</dbReference>
<dbReference type="InterPro" id="IPR002195">
    <property type="entry name" value="Dihydroorotase_CS"/>
</dbReference>
<sequence>MTYDLLVHGGRVVLEDGVRHADVAVRGERVAALYPPRAAPPAACVVDAAGMFVLPGLIDSHVHFRTPGLTHKEEWATGSRAAAAGGVTTVIDMPNTQPPLFTPQDAYDRHELIKGSSLVDYRFHAGVDPEHVDAVAEFTPKEATSVKVFLTGHHTAPHVLSDPALLDRLFKLAAERQLRLLFHAEDDAVFRLLDQWQGPPAAPLDYERHRPRTGAIVVVARLVELVHRHGTPAHVLHVSTTEEADLLTAAAAAGLPVTFEVTGHHLTFTDDDTRALGPRIRLSPAIRGRKDQDRLWRAVAGGEAATVGSDHAPHEAGDKLLSAADAPPGLPGVQELLPALFTGLRRRHPADSDERLLTIVQRVIAREPARLFGLSGRKGRIAPGLDADLVLFDASAPWFMEPQLVQSKCGWSAYEGRSFTGRVVATIRRGQVVYSDRTGAPVFGPADGMWLAPAEPAVGQPTAQDPEGR</sequence>
<evidence type="ECO:0000313" key="8">
    <source>
        <dbReference type="Proteomes" id="UP001500893"/>
    </source>
</evidence>
<dbReference type="SUPFAM" id="SSF51556">
    <property type="entry name" value="Metallo-dependent hydrolases"/>
    <property type="match status" value="1"/>
</dbReference>
<dbReference type="InterPro" id="IPR006680">
    <property type="entry name" value="Amidohydro-rel"/>
</dbReference>
<dbReference type="PROSITE" id="PS00482">
    <property type="entry name" value="DIHYDROOROTASE_1"/>
    <property type="match status" value="1"/>
</dbReference>
<accession>A0ABP6HE91</accession>
<dbReference type="RefSeq" id="WP_345056911.1">
    <property type="nucleotide sequence ID" value="NZ_BAAAVM010000101.1"/>
</dbReference>
<evidence type="ECO:0000256" key="5">
    <source>
        <dbReference type="ARBA" id="ARBA00022801"/>
    </source>
</evidence>
<comment type="cofactor">
    <cofactor evidence="1">
        <name>Zn(2+)</name>
        <dbReference type="ChEBI" id="CHEBI:29105"/>
    </cofactor>
</comment>
<dbReference type="NCBIfam" id="TIGR00857">
    <property type="entry name" value="pyrC_multi"/>
    <property type="match status" value="1"/>
</dbReference>